<evidence type="ECO:0000259" key="15">
    <source>
        <dbReference type="PROSITE" id="PS50805"/>
    </source>
</evidence>
<dbReference type="PROSITE" id="PS01187">
    <property type="entry name" value="EGF_CA"/>
    <property type="match status" value="1"/>
</dbReference>
<keyword evidence="9" id="KW-0472">Membrane</keyword>
<keyword evidence="7" id="KW-0106">Calcium</keyword>
<evidence type="ECO:0000256" key="1">
    <source>
        <dbReference type="ARBA" id="ARBA00004651"/>
    </source>
</evidence>
<comment type="caution">
    <text evidence="16">The sequence shown here is derived from an EMBL/GenBank/DDBJ whole genome shotgun (WGS) entry which is preliminary data.</text>
</comment>
<dbReference type="InterPro" id="IPR000152">
    <property type="entry name" value="EGF-type_Asp/Asn_hydroxyl_site"/>
</dbReference>
<evidence type="ECO:0000256" key="5">
    <source>
        <dbReference type="ARBA" id="ARBA00022729"/>
    </source>
</evidence>
<evidence type="ECO:0000256" key="11">
    <source>
        <dbReference type="ARBA" id="ARBA00023180"/>
    </source>
</evidence>
<dbReference type="GO" id="GO:0006355">
    <property type="term" value="P:regulation of DNA-templated transcription"/>
    <property type="evidence" value="ECO:0007669"/>
    <property type="project" value="InterPro"/>
</dbReference>
<protein>
    <submittedName>
        <fullName evidence="16">Adhesion G protein-coupled receptor E2</fullName>
    </submittedName>
</protein>
<feature type="non-terminal residue" evidence="16">
    <location>
        <position position="502"/>
    </location>
</feature>
<evidence type="ECO:0000256" key="8">
    <source>
        <dbReference type="ARBA" id="ARBA00022989"/>
    </source>
</evidence>
<dbReference type="PANTHER" id="PTHR24034:SF209">
    <property type="entry name" value="EGF-LIKE DOMAIN-CONTAINING PROTEIN"/>
    <property type="match status" value="1"/>
</dbReference>
<name>A0A8J5ZX80_GALPY</name>
<dbReference type="AlphaFoldDB" id="A0A8J5ZX80"/>
<keyword evidence="17" id="KW-1185">Reference proteome</keyword>
<keyword evidence="3 12" id="KW-0245">EGF-like domain</keyword>
<evidence type="ECO:0000256" key="12">
    <source>
        <dbReference type="PROSITE-ProRule" id="PRU00076"/>
    </source>
</evidence>
<evidence type="ECO:0000313" key="16">
    <source>
        <dbReference type="EMBL" id="KAG8509356.1"/>
    </source>
</evidence>
<dbReference type="Gene3D" id="2.10.25.10">
    <property type="entry name" value="Laminin"/>
    <property type="match status" value="3"/>
</dbReference>
<feature type="region of interest" description="Disordered" evidence="13">
    <location>
        <begin position="1"/>
        <end position="26"/>
    </location>
</feature>
<keyword evidence="4" id="KW-0812">Transmembrane</keyword>
<dbReference type="InterPro" id="IPR001881">
    <property type="entry name" value="EGF-like_Ca-bd_dom"/>
</dbReference>
<dbReference type="PROSITE" id="PS50026">
    <property type="entry name" value="EGF_3"/>
    <property type="match status" value="2"/>
</dbReference>
<keyword evidence="16" id="KW-0675">Receptor</keyword>
<dbReference type="InterPro" id="IPR050751">
    <property type="entry name" value="ECM_structural_protein"/>
</dbReference>
<keyword evidence="8" id="KW-1133">Transmembrane helix</keyword>
<dbReference type="SMART" id="SM00179">
    <property type="entry name" value="EGF_CA"/>
    <property type="match status" value="2"/>
</dbReference>
<dbReference type="PROSITE" id="PS50805">
    <property type="entry name" value="KRAB"/>
    <property type="match status" value="1"/>
</dbReference>
<evidence type="ECO:0000256" key="3">
    <source>
        <dbReference type="ARBA" id="ARBA00022536"/>
    </source>
</evidence>
<dbReference type="GO" id="GO:0005886">
    <property type="term" value="C:plasma membrane"/>
    <property type="evidence" value="ECO:0007669"/>
    <property type="project" value="UniProtKB-SubCell"/>
</dbReference>
<dbReference type="InterPro" id="IPR003056">
    <property type="entry name" value="GPCR_2_ADGRE2_ADGRE5"/>
</dbReference>
<dbReference type="PANTHER" id="PTHR24034">
    <property type="entry name" value="EGF-LIKE DOMAIN-CONTAINING PROTEIN"/>
    <property type="match status" value="1"/>
</dbReference>
<dbReference type="SMART" id="SM00349">
    <property type="entry name" value="KRAB"/>
    <property type="match status" value="1"/>
</dbReference>
<dbReference type="OrthoDB" id="8954185at2759"/>
<evidence type="ECO:0000259" key="14">
    <source>
        <dbReference type="PROSITE" id="PS50026"/>
    </source>
</evidence>
<dbReference type="FunFam" id="2.10.25.10:FF:000216">
    <property type="entry name" value="Adhesion G protein-coupled receptor E2"/>
    <property type="match status" value="1"/>
</dbReference>
<keyword evidence="11" id="KW-0325">Glycoprotein</keyword>
<comment type="subcellular location">
    <subcellularLocation>
        <location evidence="1">Cell membrane</location>
        <topology evidence="1">Multi-pass membrane protein</topology>
    </subcellularLocation>
</comment>
<keyword evidence="6" id="KW-0677">Repeat</keyword>
<dbReference type="PROSITE" id="PS00010">
    <property type="entry name" value="ASX_HYDROXYL"/>
    <property type="match status" value="2"/>
</dbReference>
<proteinExistence type="predicted"/>
<evidence type="ECO:0000256" key="7">
    <source>
        <dbReference type="ARBA" id="ARBA00022837"/>
    </source>
</evidence>
<dbReference type="SUPFAM" id="SSF57196">
    <property type="entry name" value="EGF/Laminin"/>
    <property type="match status" value="2"/>
</dbReference>
<dbReference type="CDD" id="cd07765">
    <property type="entry name" value="KRAB_A-box"/>
    <property type="match status" value="1"/>
</dbReference>
<evidence type="ECO:0000256" key="4">
    <source>
        <dbReference type="ARBA" id="ARBA00022692"/>
    </source>
</evidence>
<dbReference type="InterPro" id="IPR001909">
    <property type="entry name" value="KRAB"/>
</dbReference>
<evidence type="ECO:0000313" key="17">
    <source>
        <dbReference type="Proteomes" id="UP000700334"/>
    </source>
</evidence>
<evidence type="ECO:0000256" key="10">
    <source>
        <dbReference type="ARBA" id="ARBA00023157"/>
    </source>
</evidence>
<feature type="domain" description="EGF-like" evidence="14">
    <location>
        <begin position="426"/>
        <end position="465"/>
    </location>
</feature>
<feature type="domain" description="KRAB" evidence="15">
    <location>
        <begin position="144"/>
        <end position="214"/>
    </location>
</feature>
<feature type="compositionally biased region" description="Basic and acidic residues" evidence="13">
    <location>
        <begin position="9"/>
        <end position="18"/>
    </location>
</feature>
<dbReference type="FunFam" id="2.10.25.10:FF:000177">
    <property type="entry name" value="Adhesion G protein-coupled receptor E2"/>
    <property type="match status" value="1"/>
</dbReference>
<dbReference type="SMART" id="SM00181">
    <property type="entry name" value="EGF"/>
    <property type="match status" value="3"/>
</dbReference>
<dbReference type="InterPro" id="IPR036051">
    <property type="entry name" value="KRAB_dom_sf"/>
</dbReference>
<dbReference type="SUPFAM" id="SSF109640">
    <property type="entry name" value="KRAB domain (Kruppel-associated box)"/>
    <property type="match status" value="1"/>
</dbReference>
<reference evidence="16" key="1">
    <citation type="journal article" date="2021" name="Evol. Appl.">
        <title>The genome of the Pyrenean desman and the effects of bottlenecks and inbreeding on the genomic landscape of an endangered species.</title>
        <authorList>
            <person name="Escoda L."/>
            <person name="Castresana J."/>
        </authorList>
    </citation>
    <scope>NUCLEOTIDE SEQUENCE</scope>
    <source>
        <strain evidence="16">IBE-C5619</strain>
    </source>
</reference>
<feature type="non-terminal residue" evidence="16">
    <location>
        <position position="1"/>
    </location>
</feature>
<dbReference type="CDD" id="cd00054">
    <property type="entry name" value="EGF_CA"/>
    <property type="match status" value="2"/>
</dbReference>
<evidence type="ECO:0000256" key="13">
    <source>
        <dbReference type="SAM" id="MobiDB-lite"/>
    </source>
</evidence>
<dbReference type="PRINTS" id="PR01278">
    <property type="entry name" value="CD97PROTEIN"/>
</dbReference>
<dbReference type="InterPro" id="IPR018097">
    <property type="entry name" value="EGF_Ca-bd_CS"/>
</dbReference>
<comment type="caution">
    <text evidence="12">Lacks conserved residue(s) required for the propagation of feature annotation.</text>
</comment>
<dbReference type="Pfam" id="PF01352">
    <property type="entry name" value="KRAB"/>
    <property type="match status" value="1"/>
</dbReference>
<evidence type="ECO:0000256" key="2">
    <source>
        <dbReference type="ARBA" id="ARBA00022475"/>
    </source>
</evidence>
<gene>
    <name evidence="16" type="ORF">J0S82_018972</name>
</gene>
<feature type="region of interest" description="Disordered" evidence="13">
    <location>
        <begin position="45"/>
        <end position="91"/>
    </location>
</feature>
<dbReference type="InterPro" id="IPR000742">
    <property type="entry name" value="EGF"/>
</dbReference>
<dbReference type="EMBL" id="JAGFMF010011949">
    <property type="protein sequence ID" value="KAG8509356.1"/>
    <property type="molecule type" value="Genomic_DNA"/>
</dbReference>
<evidence type="ECO:0000256" key="6">
    <source>
        <dbReference type="ARBA" id="ARBA00022737"/>
    </source>
</evidence>
<feature type="domain" description="EGF-like" evidence="14">
    <location>
        <begin position="360"/>
        <end position="399"/>
    </location>
</feature>
<keyword evidence="2" id="KW-1003">Cell membrane</keyword>
<dbReference type="GO" id="GO:0005509">
    <property type="term" value="F:calcium ion binding"/>
    <property type="evidence" value="ECO:0007669"/>
    <property type="project" value="InterPro"/>
</dbReference>
<organism evidence="16 17">
    <name type="scientific">Galemys pyrenaicus</name>
    <name type="common">Iberian desman</name>
    <name type="synonym">Pyrenean desman</name>
    <dbReference type="NCBI Taxonomy" id="202257"/>
    <lineage>
        <taxon>Eukaryota</taxon>
        <taxon>Metazoa</taxon>
        <taxon>Chordata</taxon>
        <taxon>Craniata</taxon>
        <taxon>Vertebrata</taxon>
        <taxon>Euteleostomi</taxon>
        <taxon>Mammalia</taxon>
        <taxon>Eutheria</taxon>
        <taxon>Laurasiatheria</taxon>
        <taxon>Eulipotyphla</taxon>
        <taxon>Talpidae</taxon>
        <taxon>Galemys</taxon>
    </lineage>
</organism>
<keyword evidence="5" id="KW-0732">Signal</keyword>
<dbReference type="GO" id="GO:0004930">
    <property type="term" value="F:G protein-coupled receptor activity"/>
    <property type="evidence" value="ECO:0007669"/>
    <property type="project" value="InterPro"/>
</dbReference>
<dbReference type="Pfam" id="PF07645">
    <property type="entry name" value="EGF_CA"/>
    <property type="match status" value="2"/>
</dbReference>
<sequence length="502" mass="54091">SFRSAVPKPEAEVRGGDWRRRRRGPHGAGRWECLWPVCRCGPPREGGKAAAGAGRGRNGLDSRRVQALPTRGASGLEWGRHNSASQPRPPSRVLPLRYSGGVDGTVVRLSIGAPCSLRFRFCNSVTMILADPHLSPELSPLESVTFKDVMLGLLQEWTLLDGARQNLCRCVILDNCRTLAPRGVRAGPNEADQDLDRREWDTSGSRGPVTSAGAALVFRTPISSTPGGGTPSSPGPSLHQVNRGMKVAVQIQRVAMLEPALGLIAPWMTGGSDLPAQNSAWLQPESTEEETVASRVLTTSPQSLDLLITVSVLAASAATACAPWCPPNSKCVNATTCRCLPGFSSLSGEIITNPSENCDDIDECEPPEYMSCGLFSDCKNVHESYYCTCIPGYELISGEIIFKNESENTCQGKSDPEPSICSAIRYIDECGPPLKVSCGRFAHCENTDGSYHCMCNRGFELESGGKMFKNESENTCQDQKAPDPEAILGNYLVPTPPTRPLI</sequence>
<dbReference type="InterPro" id="IPR049883">
    <property type="entry name" value="NOTCH1_EGF-like"/>
</dbReference>
<dbReference type="Proteomes" id="UP000700334">
    <property type="component" value="Unassembled WGS sequence"/>
</dbReference>
<dbReference type="Gene3D" id="6.10.140.140">
    <property type="match status" value="1"/>
</dbReference>
<evidence type="ECO:0000256" key="9">
    <source>
        <dbReference type="ARBA" id="ARBA00023136"/>
    </source>
</evidence>
<accession>A0A8J5ZX80</accession>
<keyword evidence="10" id="KW-1015">Disulfide bond</keyword>